<dbReference type="PANTHER" id="PTHR11802">
    <property type="entry name" value="SERINE PROTEASE FAMILY S10 SERINE CARBOXYPEPTIDASE"/>
    <property type="match status" value="1"/>
</dbReference>
<sequence length="499" mass="53538">MSRKTLVVALLASACFALPRLPAGHAAEPAKSEAPKEGLAALLPADSITKHHLTAGGQSIAYTAHAGTVTLRDKEGKPSAKVFYVAYTKDGANAQTRPVSFFFNGGPGAGTAYLNLGAAGPRVLQFPTDHPEDGARAHLADNPDSWLPATDMVFIDAVGTGYSQPTDPKKAAEQFYSVTKDGEAFAKAIALWVGENGRQGSPHYLVGESYGGIRSAQVADALQQQQNLIVNGIVMISPAIQMQFLDNTNNPMASAMALPTFIASHLSQTGKLTPQAVDEAYHYALGPYLTTIANAPPKGDDAKKFYTDLAARTGLPVDVITKEMGEPNPFAHDVRSRDGRLYGIYDFTQSIPDPYADGIENGQSPEMTLSGFGRAYGNAYSGYLANELGYKTDLTYDLLSMEVNGAWKFTSSGSQLTDQVGILRKMLALDPSLHIFIANGYFDMACPFGTTRWTKDHIPVGADRIALHLYEGGHMLYTRPASRAALTHDVSAFYNDTSK</sequence>
<keyword evidence="5" id="KW-0325">Glycoprotein</keyword>
<dbReference type="eggNOG" id="COG2939">
    <property type="taxonomic scope" value="Bacteria"/>
</dbReference>
<keyword evidence="2" id="KW-0645">Protease</keyword>
<dbReference type="GO" id="GO:0006508">
    <property type="term" value="P:proteolysis"/>
    <property type="evidence" value="ECO:0007669"/>
    <property type="project" value="UniProtKB-KW"/>
</dbReference>
<evidence type="ECO:0000313" key="7">
    <source>
        <dbReference type="EMBL" id="CDG41235.1"/>
    </source>
</evidence>
<evidence type="ECO:0000256" key="5">
    <source>
        <dbReference type="ARBA" id="ARBA00023180"/>
    </source>
</evidence>
<protein>
    <submittedName>
        <fullName evidence="7">Carboxypeptidase-related protein</fullName>
    </submittedName>
</protein>
<dbReference type="Proteomes" id="UP000027583">
    <property type="component" value="Unassembled WGS sequence"/>
</dbReference>
<feature type="chain" id="PRO_5001585616" evidence="6">
    <location>
        <begin position="27"/>
        <end position="499"/>
    </location>
</feature>
<evidence type="ECO:0000256" key="4">
    <source>
        <dbReference type="ARBA" id="ARBA00022801"/>
    </source>
</evidence>
<dbReference type="InterPro" id="IPR001563">
    <property type="entry name" value="Peptidase_S10"/>
</dbReference>
<dbReference type="Gene3D" id="3.40.50.1820">
    <property type="entry name" value="alpha/beta hydrolase"/>
    <property type="match status" value="1"/>
</dbReference>
<evidence type="ECO:0000256" key="1">
    <source>
        <dbReference type="ARBA" id="ARBA00022645"/>
    </source>
</evidence>
<dbReference type="PROSITE" id="PS00131">
    <property type="entry name" value="CARBOXYPEPT_SER_SER"/>
    <property type="match status" value="1"/>
</dbReference>
<evidence type="ECO:0000256" key="6">
    <source>
        <dbReference type="SAM" id="SignalP"/>
    </source>
</evidence>
<evidence type="ECO:0000256" key="3">
    <source>
        <dbReference type="ARBA" id="ARBA00022729"/>
    </source>
</evidence>
<dbReference type="AlphaFoldDB" id="A0A060QJV0"/>
<keyword evidence="4" id="KW-0378">Hydrolase</keyword>
<reference evidence="7 8" key="1">
    <citation type="journal article" date="2014" name="Genome Biol. Evol.">
        <title>Acetic acid bacteria genomes reveal functional traits for adaptation to life in insect guts.</title>
        <authorList>
            <person name="Chouaia B."/>
            <person name="Gaiarsa S."/>
            <person name="Crotti E."/>
            <person name="Comandatore F."/>
            <person name="Degli Esposti M."/>
            <person name="Ricci I."/>
            <person name="Alma A."/>
            <person name="Favia G."/>
            <person name="Bandi C."/>
            <person name="Daffonchio D."/>
        </authorList>
    </citation>
    <scope>NUCLEOTIDE SEQUENCE [LARGE SCALE GENOMIC DNA]</scope>
    <source>
        <strain evidence="7 8">SF2.1</strain>
    </source>
</reference>
<dbReference type="Pfam" id="PF00450">
    <property type="entry name" value="Peptidase_S10"/>
    <property type="match status" value="1"/>
</dbReference>
<name>A0A060QJV0_9PROT</name>
<evidence type="ECO:0000313" key="8">
    <source>
        <dbReference type="Proteomes" id="UP000027583"/>
    </source>
</evidence>
<dbReference type="RefSeq" id="WP_023979550.1">
    <property type="nucleotide sequence ID" value="NZ_CBLX010000027.1"/>
</dbReference>
<gene>
    <name evidence="7" type="ORF">ASAP_3190</name>
</gene>
<dbReference type="InterPro" id="IPR029058">
    <property type="entry name" value="AB_hydrolase_fold"/>
</dbReference>
<keyword evidence="1 7" id="KW-0121">Carboxypeptidase</keyword>
<dbReference type="InterPro" id="IPR018202">
    <property type="entry name" value="Ser_caboxypep_ser_AS"/>
</dbReference>
<keyword evidence="3 6" id="KW-0732">Signal</keyword>
<dbReference type="GO" id="GO:0004185">
    <property type="term" value="F:serine-type carboxypeptidase activity"/>
    <property type="evidence" value="ECO:0007669"/>
    <property type="project" value="InterPro"/>
</dbReference>
<reference evidence="7 8" key="2">
    <citation type="journal article" date="2014" name="PLoS ONE">
        <title>Evolution of mitochondria reconstructed from the energy metabolism of living bacteria.</title>
        <authorList>
            <person name="Degli Esposti M."/>
            <person name="Chouaia B."/>
            <person name="Comandatore F."/>
            <person name="Crotti E."/>
            <person name="Sassera D."/>
            <person name="Lievens P.M."/>
            <person name="Daffonchio D."/>
            <person name="Bandi C."/>
        </authorList>
    </citation>
    <scope>NUCLEOTIDE SEQUENCE [LARGE SCALE GENOMIC DNA]</scope>
    <source>
        <strain evidence="7 8">SF2.1</strain>
    </source>
</reference>
<organism evidence="7 8">
    <name type="scientific">Asaia bogorensis</name>
    <dbReference type="NCBI Taxonomy" id="91915"/>
    <lineage>
        <taxon>Bacteria</taxon>
        <taxon>Pseudomonadati</taxon>
        <taxon>Pseudomonadota</taxon>
        <taxon>Alphaproteobacteria</taxon>
        <taxon>Acetobacterales</taxon>
        <taxon>Acetobacteraceae</taxon>
        <taxon>Asaia</taxon>
    </lineage>
</organism>
<evidence type="ECO:0000256" key="2">
    <source>
        <dbReference type="ARBA" id="ARBA00022670"/>
    </source>
</evidence>
<dbReference type="EMBL" id="CBLX010000027">
    <property type="protein sequence ID" value="CDG41235.1"/>
    <property type="molecule type" value="Genomic_DNA"/>
</dbReference>
<feature type="signal peptide" evidence="6">
    <location>
        <begin position="1"/>
        <end position="26"/>
    </location>
</feature>
<dbReference type="PROSITE" id="PS51257">
    <property type="entry name" value="PROKAR_LIPOPROTEIN"/>
    <property type="match status" value="1"/>
</dbReference>
<comment type="caution">
    <text evidence="7">The sequence shown here is derived from an EMBL/GenBank/DDBJ whole genome shotgun (WGS) entry which is preliminary data.</text>
</comment>
<dbReference type="SUPFAM" id="SSF53474">
    <property type="entry name" value="alpha/beta-Hydrolases"/>
    <property type="match status" value="1"/>
</dbReference>
<dbReference type="PANTHER" id="PTHR11802:SF3">
    <property type="entry name" value="RETINOID-INDUCIBLE SERINE CARBOXYPEPTIDASE"/>
    <property type="match status" value="1"/>
</dbReference>
<accession>A0A060QJV0</accession>
<proteinExistence type="predicted"/>